<evidence type="ECO:0000313" key="2">
    <source>
        <dbReference type="Proteomes" id="UP000821845"/>
    </source>
</evidence>
<protein>
    <submittedName>
        <fullName evidence="1">Uncharacterized protein</fullName>
    </submittedName>
</protein>
<sequence>MTSRAPEETVTGVDAAPGDAHLHSRRVIYRERVDRSDAAEFVVEVCVAVSPQYANDFNTTQDLVTYLATSLNAVALWFGDMNDTFIGFQLNAIINMEEGDTEGRNICGLTSYELSKQNACVVNIIDVLYATINMTNSCHFPKCDLTLKLSRLGASHDGENRTLGIDGYPEALECSWNEGYLMSFGGVGDNMHRLSKCSKAQIKFVVSVNGYEQCKIRCCWESPIVIPEGQDDLDGSGGIMVYFGDYDGDYTDDYVYTTPRQCEEHSMPEAMSCGENKCTNYDVEYKILALTAALNASVAATLPEEDRNESFAVTEFIVRWCSNGYALPRQLYNYTCEEYLAMLTVTCDAPVTVSAPDVNGLGQPGINSITNVNTGRNRHAAALSSEQECAYLSPCVTITLPDFLTADTENDTDKVLELVNCSNYDIEYKVQALMVVLNESVAATLPEGQRNESLSVAEYIVRWCSYGLALPRDRFNYTCEEYLAMVNVTCDTPVDLSVPDVNGLNRWQTFLDLINLSSAASCPKPSAVEVIDIGHDYVTFGWNSTE</sequence>
<comment type="caution">
    <text evidence="1">The sequence shown here is derived from an EMBL/GenBank/DDBJ whole genome shotgun (WGS) entry which is preliminary data.</text>
</comment>
<proteinExistence type="predicted"/>
<name>A0ACB7RS85_HYAAI</name>
<gene>
    <name evidence="1" type="ORF">HPB50_005946</name>
</gene>
<evidence type="ECO:0000313" key="1">
    <source>
        <dbReference type="EMBL" id="KAH6923752.1"/>
    </source>
</evidence>
<reference evidence="1" key="1">
    <citation type="submission" date="2020-05" db="EMBL/GenBank/DDBJ databases">
        <title>Large-scale comparative analyses of tick genomes elucidate their genetic diversity and vector capacities.</title>
        <authorList>
            <person name="Jia N."/>
            <person name="Wang J."/>
            <person name="Shi W."/>
            <person name="Du L."/>
            <person name="Sun Y."/>
            <person name="Zhan W."/>
            <person name="Jiang J."/>
            <person name="Wang Q."/>
            <person name="Zhang B."/>
            <person name="Ji P."/>
            <person name="Sakyi L.B."/>
            <person name="Cui X."/>
            <person name="Yuan T."/>
            <person name="Jiang B."/>
            <person name="Yang W."/>
            <person name="Lam T.T.-Y."/>
            <person name="Chang Q."/>
            <person name="Ding S."/>
            <person name="Wang X."/>
            <person name="Zhu J."/>
            <person name="Ruan X."/>
            <person name="Zhao L."/>
            <person name="Wei J."/>
            <person name="Que T."/>
            <person name="Du C."/>
            <person name="Cheng J."/>
            <person name="Dai P."/>
            <person name="Han X."/>
            <person name="Huang E."/>
            <person name="Gao Y."/>
            <person name="Liu J."/>
            <person name="Shao H."/>
            <person name="Ye R."/>
            <person name="Li L."/>
            <person name="Wei W."/>
            <person name="Wang X."/>
            <person name="Wang C."/>
            <person name="Yang T."/>
            <person name="Huo Q."/>
            <person name="Li W."/>
            <person name="Guo W."/>
            <person name="Chen H."/>
            <person name="Zhou L."/>
            <person name="Ni X."/>
            <person name="Tian J."/>
            <person name="Zhou Y."/>
            <person name="Sheng Y."/>
            <person name="Liu T."/>
            <person name="Pan Y."/>
            <person name="Xia L."/>
            <person name="Li J."/>
            <person name="Zhao F."/>
            <person name="Cao W."/>
        </authorList>
    </citation>
    <scope>NUCLEOTIDE SEQUENCE</scope>
    <source>
        <strain evidence="1">Hyas-2018</strain>
    </source>
</reference>
<keyword evidence="2" id="KW-1185">Reference proteome</keyword>
<dbReference type="EMBL" id="CM023488">
    <property type="protein sequence ID" value="KAH6923752.1"/>
    <property type="molecule type" value="Genomic_DNA"/>
</dbReference>
<dbReference type="Proteomes" id="UP000821845">
    <property type="component" value="Chromosome 8"/>
</dbReference>
<organism evidence="1 2">
    <name type="scientific">Hyalomma asiaticum</name>
    <name type="common">Tick</name>
    <dbReference type="NCBI Taxonomy" id="266040"/>
    <lineage>
        <taxon>Eukaryota</taxon>
        <taxon>Metazoa</taxon>
        <taxon>Ecdysozoa</taxon>
        <taxon>Arthropoda</taxon>
        <taxon>Chelicerata</taxon>
        <taxon>Arachnida</taxon>
        <taxon>Acari</taxon>
        <taxon>Parasitiformes</taxon>
        <taxon>Ixodida</taxon>
        <taxon>Ixodoidea</taxon>
        <taxon>Ixodidae</taxon>
        <taxon>Hyalomminae</taxon>
        <taxon>Hyalomma</taxon>
    </lineage>
</organism>
<accession>A0ACB7RS85</accession>